<dbReference type="EMBL" id="LYMM01000033">
    <property type="protein sequence ID" value="PNU04594.1"/>
    <property type="molecule type" value="Genomic_DNA"/>
</dbReference>
<accession>A0A2K2G0S2</accession>
<sequence length="96" mass="10739">MKTFDITTRLAASIDKKHVSQTSDGITIVEFILQDEAAKANELFDNWFTDRALYYGVDYYLSRCPGGNWLICFVNAGEALWFENKYQGDLGTGGAA</sequence>
<dbReference type="AlphaFoldDB" id="A0A2K2G0S2"/>
<evidence type="ECO:0000313" key="1">
    <source>
        <dbReference type="EMBL" id="PNU04594.1"/>
    </source>
</evidence>
<keyword evidence="2" id="KW-1185">Reference proteome</keyword>
<protein>
    <submittedName>
        <fullName evidence="1">Uncharacterized protein</fullName>
    </submittedName>
</protein>
<organism evidence="1 2">
    <name type="scientific">Novosphingobium guangzhouense</name>
    <dbReference type="NCBI Taxonomy" id="1850347"/>
    <lineage>
        <taxon>Bacteria</taxon>
        <taxon>Pseudomonadati</taxon>
        <taxon>Pseudomonadota</taxon>
        <taxon>Alphaproteobacteria</taxon>
        <taxon>Sphingomonadales</taxon>
        <taxon>Sphingomonadaceae</taxon>
        <taxon>Novosphingobium</taxon>
    </lineage>
</organism>
<gene>
    <name evidence="1" type="ORF">A8V01_19490</name>
</gene>
<dbReference type="Proteomes" id="UP000236327">
    <property type="component" value="Unassembled WGS sequence"/>
</dbReference>
<comment type="caution">
    <text evidence="1">The sequence shown here is derived from an EMBL/GenBank/DDBJ whole genome shotgun (WGS) entry which is preliminary data.</text>
</comment>
<name>A0A2K2G0S2_9SPHN</name>
<evidence type="ECO:0000313" key="2">
    <source>
        <dbReference type="Proteomes" id="UP000236327"/>
    </source>
</evidence>
<reference evidence="1 2" key="1">
    <citation type="submission" date="2016-05" db="EMBL/GenBank/DDBJ databases">
        <title>Complete genome sequence of Novosphingobium guangzhouense SA925(T).</title>
        <authorList>
            <person name="Sha S."/>
        </authorList>
    </citation>
    <scope>NUCLEOTIDE SEQUENCE [LARGE SCALE GENOMIC DNA]</scope>
    <source>
        <strain evidence="1 2">SA925</strain>
    </source>
</reference>
<dbReference type="RefSeq" id="WP_103096134.1">
    <property type="nucleotide sequence ID" value="NZ_LYMM01000033.1"/>
</dbReference>
<proteinExistence type="predicted"/>